<comment type="similarity">
    <text evidence="1">Belongs to the NAD(P)-dependent epimerase/dehydratase family.</text>
</comment>
<dbReference type="GO" id="GO:0008446">
    <property type="term" value="F:GDP-mannose 4,6-dehydratase activity"/>
    <property type="evidence" value="ECO:0007669"/>
    <property type="project" value="UniProtKB-EC"/>
</dbReference>
<evidence type="ECO:0000313" key="3">
    <source>
        <dbReference type="EMBL" id="MDN5201202.1"/>
    </source>
</evidence>
<gene>
    <name evidence="3" type="ORF">QQ008_07510</name>
</gene>
<protein>
    <submittedName>
        <fullName evidence="3">GDP-mannose 4,6-dehydratase</fullName>
        <ecNumber evidence="3">4.2.1.47</ecNumber>
    </submittedName>
</protein>
<sequence>MSLSALNPILIVEPEELQQALKRRYPMYDKDLFKSKWVLITGGLGFIGSNLAIKLHQLGAKIEIIDALIPEHGGNLFNVASIKQYIKIHNFKIEENEAALCEIVSRQDFIFNLAGQSNHWDSMMDPKLDLNYNCSSHLTLLEAVRNFNPNIRVIYSSTRQIYGKPEFLPVNENHSTQPIDINGIHKAAAEQYHLLYHKIYGLKTVALRLTNTYGPHMRIVDTRQTFLGYWLRCAVEQREFEVWDGAQRRDFSYIDDVVEALLLSASNDKSIGKIYNLGSSEHYSLLQVAELFSEFLNCKYIVKDFPKNRKSIDIGDYYSDCTLIKNDLNWIPNIDLKTGLKFTFNFLKSHICQYTETYAISE</sequence>
<proteinExistence type="inferred from homology"/>
<organism evidence="3 4">
    <name type="scientific">Splendidivirga corallicola</name>
    <dbReference type="NCBI Taxonomy" id="3051826"/>
    <lineage>
        <taxon>Bacteria</taxon>
        <taxon>Pseudomonadati</taxon>
        <taxon>Bacteroidota</taxon>
        <taxon>Cytophagia</taxon>
        <taxon>Cytophagales</taxon>
        <taxon>Splendidivirgaceae</taxon>
        <taxon>Splendidivirga</taxon>
    </lineage>
</organism>
<evidence type="ECO:0000256" key="1">
    <source>
        <dbReference type="ARBA" id="ARBA00007637"/>
    </source>
</evidence>
<dbReference type="Proteomes" id="UP001172082">
    <property type="component" value="Unassembled WGS sequence"/>
</dbReference>
<keyword evidence="3" id="KW-0456">Lyase</keyword>
<reference evidence="3" key="1">
    <citation type="submission" date="2023-06" db="EMBL/GenBank/DDBJ databases">
        <title>Genomic of Parafulvivirga corallium.</title>
        <authorList>
            <person name="Wang G."/>
        </authorList>
    </citation>
    <scope>NUCLEOTIDE SEQUENCE</scope>
    <source>
        <strain evidence="3">BMA10</strain>
    </source>
</reference>
<dbReference type="EMBL" id="JAUJEA010000002">
    <property type="protein sequence ID" value="MDN5201202.1"/>
    <property type="molecule type" value="Genomic_DNA"/>
</dbReference>
<dbReference type="SUPFAM" id="SSF51735">
    <property type="entry name" value="NAD(P)-binding Rossmann-fold domains"/>
    <property type="match status" value="1"/>
</dbReference>
<dbReference type="PRINTS" id="PR01713">
    <property type="entry name" value="NUCEPIMERASE"/>
</dbReference>
<feature type="domain" description="NAD-dependent epimerase/dehydratase" evidence="2">
    <location>
        <begin position="38"/>
        <end position="278"/>
    </location>
</feature>
<name>A0ABT8KKH0_9BACT</name>
<dbReference type="Gene3D" id="3.40.50.720">
    <property type="entry name" value="NAD(P)-binding Rossmann-like Domain"/>
    <property type="match status" value="1"/>
</dbReference>
<keyword evidence="4" id="KW-1185">Reference proteome</keyword>
<dbReference type="InterPro" id="IPR001509">
    <property type="entry name" value="Epimerase_deHydtase"/>
</dbReference>
<dbReference type="Pfam" id="PF01370">
    <property type="entry name" value="Epimerase"/>
    <property type="match status" value="1"/>
</dbReference>
<dbReference type="InterPro" id="IPR036291">
    <property type="entry name" value="NAD(P)-bd_dom_sf"/>
</dbReference>
<accession>A0ABT8KKH0</accession>
<evidence type="ECO:0000313" key="4">
    <source>
        <dbReference type="Proteomes" id="UP001172082"/>
    </source>
</evidence>
<dbReference type="EC" id="4.2.1.47" evidence="3"/>
<evidence type="ECO:0000259" key="2">
    <source>
        <dbReference type="Pfam" id="PF01370"/>
    </source>
</evidence>
<comment type="caution">
    <text evidence="3">The sequence shown here is derived from an EMBL/GenBank/DDBJ whole genome shotgun (WGS) entry which is preliminary data.</text>
</comment>
<dbReference type="PANTHER" id="PTHR43000">
    <property type="entry name" value="DTDP-D-GLUCOSE 4,6-DEHYDRATASE-RELATED"/>
    <property type="match status" value="1"/>
</dbReference>